<name>A0ABS1EJJ6_9CLOT</name>
<organism evidence="1 2">
    <name type="scientific">Clostridium yunnanense</name>
    <dbReference type="NCBI Taxonomy" id="2800325"/>
    <lineage>
        <taxon>Bacteria</taxon>
        <taxon>Bacillati</taxon>
        <taxon>Bacillota</taxon>
        <taxon>Clostridia</taxon>
        <taxon>Eubacteriales</taxon>
        <taxon>Clostridiaceae</taxon>
        <taxon>Clostridium</taxon>
    </lineage>
</organism>
<dbReference type="RefSeq" id="WP_200266061.1">
    <property type="nucleotide sequence ID" value="NZ_JAENHN010000007.1"/>
</dbReference>
<reference evidence="2" key="1">
    <citation type="submission" date="2021-01" db="EMBL/GenBank/DDBJ databases">
        <title>Genome public.</title>
        <authorList>
            <person name="Liu C."/>
            <person name="Sun Q."/>
        </authorList>
    </citation>
    <scope>NUCLEOTIDE SEQUENCE [LARGE SCALE GENOMIC DNA]</scope>
    <source>
        <strain evidence="2">YIM B02505</strain>
    </source>
</reference>
<evidence type="ECO:0000313" key="1">
    <source>
        <dbReference type="EMBL" id="MBK1809515.1"/>
    </source>
</evidence>
<dbReference type="Proteomes" id="UP000596739">
    <property type="component" value="Unassembled WGS sequence"/>
</dbReference>
<evidence type="ECO:0000313" key="2">
    <source>
        <dbReference type="Proteomes" id="UP000596739"/>
    </source>
</evidence>
<gene>
    <name evidence="1" type="ORF">JHL18_02500</name>
</gene>
<sequence>MKKVNKIDSHVRQAIFDVYGGKCFYTGKPLEFVDMQIDHIIPESIKDDKKILEELIKRCGLRSDFEINSLYNFVPTNKHENLRKSNQIYSDTTIMNFLELATKLVPKIEEQIIDLKKKSASQDELVSIKDYYDGIKESRKRAVTIEKLFDFINDEETEFSKSEGTYEFENQIVYKNYTKRIGLEAFLPTYNDTETKCVLYFKTLKIRDCKVTLENEFILKELFGGLFTDPKFGIRSFIQTKSAIMDCETLVDVKLGNNRLKLNYEDVLLLCEVIDAYAKVYIEQIKKVEKTLNIQRFPLSKRKNTYKFLTVTTDEWYKIIDFVRKHDVDLGNSAWHIFDSVNCSSKIKVYTNKTHKKYELGFHSFFSVEKDEESVYYPSLASSKLTISWSFIEDIDKRGIEFLNERENWDAEYAYTWFTQELMPKVGIASKRKSFFNKSKYELEELLDTNKIDFIKYIKPTNIIVKEDIIEAIELLQRHFYVRPRKLYRLKQEDYLDIYSIITILIDISDNIDSFYLCDKLRIKQCNTKEAILLEVKKIALESEDKTILGFDIDVILRAIISLLRDRDLKLDRNLIINIIKKLECFINLYNLEVLIDKYAITYLAW</sequence>
<comment type="caution">
    <text evidence="1">The sequence shown here is derived from an EMBL/GenBank/DDBJ whole genome shotgun (WGS) entry which is preliminary data.</text>
</comment>
<protein>
    <recommendedName>
        <fullName evidence="3">HNH nuclease domain-containing protein</fullName>
    </recommendedName>
</protein>
<dbReference type="EMBL" id="JAENHN010000007">
    <property type="protein sequence ID" value="MBK1809515.1"/>
    <property type="molecule type" value="Genomic_DNA"/>
</dbReference>
<dbReference type="Gene3D" id="1.10.30.50">
    <property type="match status" value="1"/>
</dbReference>
<keyword evidence="2" id="KW-1185">Reference proteome</keyword>
<proteinExistence type="predicted"/>
<evidence type="ECO:0008006" key="3">
    <source>
        <dbReference type="Google" id="ProtNLM"/>
    </source>
</evidence>
<accession>A0ABS1EJJ6</accession>